<feature type="non-terminal residue" evidence="1">
    <location>
        <position position="235"/>
    </location>
</feature>
<reference evidence="1" key="1">
    <citation type="journal article" date="2014" name="Front. Microbiol.">
        <title>High frequency of phylogenetically diverse reductive dehalogenase-homologous genes in deep subseafloor sedimentary metagenomes.</title>
        <authorList>
            <person name="Kawai M."/>
            <person name="Futagami T."/>
            <person name="Toyoda A."/>
            <person name="Takaki Y."/>
            <person name="Nishi S."/>
            <person name="Hori S."/>
            <person name="Arai W."/>
            <person name="Tsubouchi T."/>
            <person name="Morono Y."/>
            <person name="Uchiyama I."/>
            <person name="Ito T."/>
            <person name="Fujiyama A."/>
            <person name="Inagaki F."/>
            <person name="Takami H."/>
        </authorList>
    </citation>
    <scope>NUCLEOTIDE SEQUENCE</scope>
    <source>
        <strain evidence="1">Expedition CK06-06</strain>
    </source>
</reference>
<name>X0XZK4_9ZZZZ</name>
<dbReference type="AlphaFoldDB" id="X0XZK4"/>
<evidence type="ECO:0000313" key="1">
    <source>
        <dbReference type="EMBL" id="GAG40587.1"/>
    </source>
</evidence>
<accession>X0XZK4</accession>
<dbReference type="Pfam" id="PF13578">
    <property type="entry name" value="Methyltransf_24"/>
    <property type="match status" value="1"/>
</dbReference>
<proteinExistence type="predicted"/>
<dbReference type="EMBL" id="BARS01043560">
    <property type="protein sequence ID" value="GAG40587.1"/>
    <property type="molecule type" value="Genomic_DNA"/>
</dbReference>
<dbReference type="InterPro" id="IPR029063">
    <property type="entry name" value="SAM-dependent_MTases_sf"/>
</dbReference>
<organism evidence="1">
    <name type="scientific">marine sediment metagenome</name>
    <dbReference type="NCBI Taxonomy" id="412755"/>
    <lineage>
        <taxon>unclassified sequences</taxon>
        <taxon>metagenomes</taxon>
        <taxon>ecological metagenomes</taxon>
    </lineage>
</organism>
<gene>
    <name evidence="1" type="ORF">S01H1_65930</name>
</gene>
<dbReference type="Gene3D" id="3.40.50.150">
    <property type="entry name" value="Vaccinia Virus protein VP39"/>
    <property type="match status" value="1"/>
</dbReference>
<sequence>MKPIVKIIKYFVLKQKLSYFKMFDIVDKTQYLSILQQNKHHFDHLLNIIQQSNESLEGNCFYNHSTTTLAPDLINKQINIFSIAKHSHNILEIGFNAGHSTLLFLLANTTSHVTCFDICEHKYTIPCFNYIDNHFPGRVTLYKGDANQQLSKLYLDKWNKSFDLFHIDGPHNSSLAHINFLWCRKFANKGNIIIWDDIDIPTLNLLWENYKDDQLVTPFHLLHTPQYPHALGIFN</sequence>
<dbReference type="SUPFAM" id="SSF53335">
    <property type="entry name" value="S-adenosyl-L-methionine-dependent methyltransferases"/>
    <property type="match status" value="1"/>
</dbReference>
<comment type="caution">
    <text evidence="1">The sequence shown here is derived from an EMBL/GenBank/DDBJ whole genome shotgun (WGS) entry which is preliminary data.</text>
</comment>
<protein>
    <recommendedName>
        <fullName evidence="2">Class I SAM-dependent methyltransferase</fullName>
    </recommendedName>
</protein>
<evidence type="ECO:0008006" key="2">
    <source>
        <dbReference type="Google" id="ProtNLM"/>
    </source>
</evidence>